<evidence type="ECO:0008006" key="5">
    <source>
        <dbReference type="Google" id="ProtNLM"/>
    </source>
</evidence>
<keyword evidence="1" id="KW-1133">Transmembrane helix</keyword>
<dbReference type="OMA" id="RICNAMF"/>
<sequence>MGGFNILRTKFLRTLSRDSIESGYKAQYVGIVREANNIATMDRIRTLGHRILLIVHDYRLAISLIECYPGQGGFNILRTKFLRTLSRDSIESGYKAQYVGIVREANNIATMDRIRTLGHSIGLKRYLLAVALVVMLVYIIGAAIHPSRGGAVINILNTVAVSQPSECHPESNFNMTKAMLKRATAIKPGEGFVVPNVVHYVWYADKPAKFKFFHMLSMLSAEKFLKPDAIYFHTNLEPIGEYWEQAKKKLTTLKIMHRTPTTCLFDEPIKNPVWGTSQSNVDRLVVLMEYGGIYLDLDVLIVKSFDPLRKYPCTVGLENPERVCGGIIVCAADSLFLNLWMEHYIFDYKIWTWAYNSGLVPTHLARRYPDLIHIEPSSLAQPNGDEIEKIWGEQAFDWSGNYALHLLWRMWKTNKLFMAQEPDENYIQEHNSAFSEVARRILYY</sequence>
<dbReference type="AlphaFoldDB" id="R7UTL9"/>
<gene>
    <name evidence="2" type="ORF">CAPTEDRAFT_200369</name>
</gene>
<dbReference type="HOGENOM" id="CLU_050117_1_0_1"/>
<protein>
    <recommendedName>
        <fullName evidence="5">Alpha-1,4-N-acetylglucosaminyltransferase</fullName>
    </recommendedName>
</protein>
<accession>R7UTL9</accession>
<dbReference type="PANTHER" id="PTHR46830">
    <property type="entry name" value="TRANSFERASE, PUTATIVE-RELATED"/>
    <property type="match status" value="1"/>
</dbReference>
<reference evidence="2 4" key="2">
    <citation type="journal article" date="2013" name="Nature">
        <title>Insights into bilaterian evolution from three spiralian genomes.</title>
        <authorList>
            <person name="Simakov O."/>
            <person name="Marletaz F."/>
            <person name="Cho S.J."/>
            <person name="Edsinger-Gonzales E."/>
            <person name="Havlak P."/>
            <person name="Hellsten U."/>
            <person name="Kuo D.H."/>
            <person name="Larsson T."/>
            <person name="Lv J."/>
            <person name="Arendt D."/>
            <person name="Savage R."/>
            <person name="Osoegawa K."/>
            <person name="de Jong P."/>
            <person name="Grimwood J."/>
            <person name="Chapman J.A."/>
            <person name="Shapiro H."/>
            <person name="Aerts A."/>
            <person name="Otillar R.P."/>
            <person name="Terry A.Y."/>
            <person name="Boore J.L."/>
            <person name="Grigoriev I.V."/>
            <person name="Lindberg D.R."/>
            <person name="Seaver E.C."/>
            <person name="Weisblat D.A."/>
            <person name="Putnam N.H."/>
            <person name="Rokhsar D.S."/>
        </authorList>
    </citation>
    <scope>NUCLEOTIDE SEQUENCE</scope>
    <source>
        <strain evidence="2 4">I ESC-2004</strain>
    </source>
</reference>
<evidence type="ECO:0000313" key="2">
    <source>
        <dbReference type="EMBL" id="ELU09498.1"/>
    </source>
</evidence>
<name>R7UTL9_CAPTE</name>
<keyword evidence="1" id="KW-0472">Membrane</keyword>
<dbReference type="InterPro" id="IPR007577">
    <property type="entry name" value="GlycoTrfase_DXD_sugar-bd_CS"/>
</dbReference>
<dbReference type="Proteomes" id="UP000014760">
    <property type="component" value="Unassembled WGS sequence"/>
</dbReference>
<reference evidence="3" key="3">
    <citation type="submission" date="2015-06" db="UniProtKB">
        <authorList>
            <consortium name="EnsemblMetazoa"/>
        </authorList>
    </citation>
    <scope>IDENTIFICATION</scope>
</reference>
<dbReference type="OrthoDB" id="6150660at2759"/>
<dbReference type="EMBL" id="AMQN01001000">
    <property type="status" value="NOT_ANNOTATED_CDS"/>
    <property type="molecule type" value="Genomic_DNA"/>
</dbReference>
<dbReference type="EMBL" id="KB298217">
    <property type="protein sequence ID" value="ELU09498.1"/>
    <property type="molecule type" value="Genomic_DNA"/>
</dbReference>
<dbReference type="InterPro" id="IPR029044">
    <property type="entry name" value="Nucleotide-diphossugar_trans"/>
</dbReference>
<evidence type="ECO:0000256" key="1">
    <source>
        <dbReference type="SAM" id="Phobius"/>
    </source>
</evidence>
<evidence type="ECO:0000313" key="3">
    <source>
        <dbReference type="EnsemblMetazoa" id="CapteP200369"/>
    </source>
</evidence>
<dbReference type="EMBL" id="AMQN01001001">
    <property type="status" value="NOT_ANNOTATED_CDS"/>
    <property type="molecule type" value="Genomic_DNA"/>
</dbReference>
<feature type="transmembrane region" description="Helical" evidence="1">
    <location>
        <begin position="126"/>
        <end position="144"/>
    </location>
</feature>
<dbReference type="SUPFAM" id="SSF53448">
    <property type="entry name" value="Nucleotide-diphospho-sugar transferases"/>
    <property type="match status" value="1"/>
</dbReference>
<dbReference type="PANTHER" id="PTHR46830:SF2">
    <property type="entry name" value="ALPHA-1,4-N-ACETYLGLUCOSAMINYLTRANSFERASE"/>
    <property type="match status" value="1"/>
</dbReference>
<keyword evidence="1" id="KW-0812">Transmembrane</keyword>
<evidence type="ECO:0000313" key="4">
    <source>
        <dbReference type="Proteomes" id="UP000014760"/>
    </source>
</evidence>
<keyword evidence="4" id="KW-1185">Reference proteome</keyword>
<dbReference type="Gene3D" id="3.90.550.20">
    <property type="match status" value="1"/>
</dbReference>
<organism evidence="2">
    <name type="scientific">Capitella teleta</name>
    <name type="common">Polychaete worm</name>
    <dbReference type="NCBI Taxonomy" id="283909"/>
    <lineage>
        <taxon>Eukaryota</taxon>
        <taxon>Metazoa</taxon>
        <taxon>Spiralia</taxon>
        <taxon>Lophotrochozoa</taxon>
        <taxon>Annelida</taxon>
        <taxon>Polychaeta</taxon>
        <taxon>Sedentaria</taxon>
        <taxon>Scolecida</taxon>
        <taxon>Capitellidae</taxon>
        <taxon>Capitella</taxon>
    </lineage>
</organism>
<dbReference type="EnsemblMetazoa" id="CapteT200369">
    <property type="protein sequence ID" value="CapteP200369"/>
    <property type="gene ID" value="CapteG200369"/>
</dbReference>
<dbReference type="Pfam" id="PF04488">
    <property type="entry name" value="Gly_transf_sug"/>
    <property type="match status" value="1"/>
</dbReference>
<proteinExistence type="predicted"/>
<reference evidence="4" key="1">
    <citation type="submission" date="2012-12" db="EMBL/GenBank/DDBJ databases">
        <authorList>
            <person name="Hellsten U."/>
            <person name="Grimwood J."/>
            <person name="Chapman J.A."/>
            <person name="Shapiro H."/>
            <person name="Aerts A."/>
            <person name="Otillar R.P."/>
            <person name="Terry A.Y."/>
            <person name="Boore J.L."/>
            <person name="Simakov O."/>
            <person name="Marletaz F."/>
            <person name="Cho S.-J."/>
            <person name="Edsinger-Gonzales E."/>
            <person name="Havlak P."/>
            <person name="Kuo D.-H."/>
            <person name="Larsson T."/>
            <person name="Lv J."/>
            <person name="Arendt D."/>
            <person name="Savage R."/>
            <person name="Osoegawa K."/>
            <person name="de Jong P."/>
            <person name="Lindberg D.R."/>
            <person name="Seaver E.C."/>
            <person name="Weisblat D.A."/>
            <person name="Putnam N.H."/>
            <person name="Grigoriev I.V."/>
            <person name="Rokhsar D.S."/>
        </authorList>
    </citation>
    <scope>NUCLEOTIDE SEQUENCE</scope>
    <source>
        <strain evidence="4">I ESC-2004</strain>
    </source>
</reference>